<feature type="transmembrane region" description="Helical" evidence="2">
    <location>
        <begin position="37"/>
        <end position="63"/>
    </location>
</feature>
<comment type="caution">
    <text evidence="3">The sequence shown here is derived from an EMBL/GenBank/DDBJ whole genome shotgun (WGS) entry which is preliminary data.</text>
</comment>
<evidence type="ECO:0000256" key="2">
    <source>
        <dbReference type="SAM" id="Phobius"/>
    </source>
</evidence>
<dbReference type="AlphaFoldDB" id="A0A9N9ZBV8"/>
<organism evidence="3 4">
    <name type="scientific">Clonostachys solani</name>
    <dbReference type="NCBI Taxonomy" id="160281"/>
    <lineage>
        <taxon>Eukaryota</taxon>
        <taxon>Fungi</taxon>
        <taxon>Dikarya</taxon>
        <taxon>Ascomycota</taxon>
        <taxon>Pezizomycotina</taxon>
        <taxon>Sordariomycetes</taxon>
        <taxon>Hypocreomycetidae</taxon>
        <taxon>Hypocreales</taxon>
        <taxon>Bionectriaceae</taxon>
        <taxon>Clonostachys</taxon>
    </lineage>
</organism>
<dbReference type="GO" id="GO:0015079">
    <property type="term" value="F:potassium ion transmembrane transporter activity"/>
    <property type="evidence" value="ECO:0007669"/>
    <property type="project" value="InterPro"/>
</dbReference>
<dbReference type="EMBL" id="CABFOC020000045">
    <property type="protein sequence ID" value="CAH0052758.1"/>
    <property type="molecule type" value="Genomic_DNA"/>
</dbReference>
<dbReference type="PANTHER" id="PTHR36424:SF1">
    <property type="entry name" value="LOW AFFINITY K(+) TRANSPORTER 1-RELATED"/>
    <property type="match status" value="1"/>
</dbReference>
<protein>
    <recommendedName>
        <fullName evidence="5">Vacuolar membrane protein</fullName>
    </recommendedName>
</protein>
<evidence type="ECO:0000313" key="3">
    <source>
        <dbReference type="EMBL" id="CAH0052758.1"/>
    </source>
</evidence>
<feature type="region of interest" description="Disordered" evidence="1">
    <location>
        <begin position="323"/>
        <end position="564"/>
    </location>
</feature>
<proteinExistence type="predicted"/>
<dbReference type="PANTHER" id="PTHR36424">
    <property type="entry name" value="PHEROMONE-REGULATED MEMBRANE PROTEIN 6"/>
    <property type="match status" value="1"/>
</dbReference>
<dbReference type="OrthoDB" id="2128042at2759"/>
<gene>
    <name evidence="3" type="ORF">CSOL1703_00004625</name>
</gene>
<keyword evidence="4" id="KW-1185">Reference proteome</keyword>
<dbReference type="Proteomes" id="UP000775872">
    <property type="component" value="Unassembled WGS sequence"/>
</dbReference>
<reference evidence="3 4" key="2">
    <citation type="submission" date="2021-10" db="EMBL/GenBank/DDBJ databases">
        <authorList>
            <person name="Piombo E."/>
        </authorList>
    </citation>
    <scope>NUCLEOTIDE SEQUENCE [LARGE SCALE GENOMIC DNA]</scope>
</reference>
<feature type="compositionally biased region" description="Polar residues" evidence="1">
    <location>
        <begin position="529"/>
        <end position="544"/>
    </location>
</feature>
<evidence type="ECO:0000313" key="4">
    <source>
        <dbReference type="Proteomes" id="UP000775872"/>
    </source>
</evidence>
<feature type="compositionally biased region" description="Low complexity" evidence="1">
    <location>
        <begin position="434"/>
        <end position="453"/>
    </location>
</feature>
<feature type="transmembrane region" description="Helical" evidence="2">
    <location>
        <begin position="83"/>
        <end position="101"/>
    </location>
</feature>
<sequence length="564" mass="63249">MGYLDHRRKQLDQSADQKWDYINLNDFKARGCGPGFAYFWLWLLLCISVAVYALDSFTAVNLLILNKWSSKIEPGIPFQYSKWIFSGCILLSFINFAYEAWRAVRVIKRNNVAESYLDPLAVRWESIRMGSGQGWKRFLVFAELTKGQKGAEYAALFTYFSLQSWIRVLICSGPRQVINAFTFRDVYYSKLDVSDQNAENGFLKFFEKIGALANEDYQQALMLGAMAFTFIVWVFTLIFFLTAVVIYFTFLCHWIPRADGGLVGYCERKVNTRLKKVVTAKVNRALAKGQQQLMKEEYVTVQKGDKPVLQRVATLPTLPNVGPISPDALPTMPSLQRSDTLVYSESSEGIEMKNSIGQNRPVPSRSGTGQSRTPLLDAAAEMGQDHALSSMHPPTRRPTVQSNYSGYSGYEQGLAPPPQRGYNTSNTSSPAPPYQAYQAYNPPSNSSSAPSAYGAESDFHAYSNDGRISPAPSSRYSGSVAPQYEPVQPHPAAVRSVTGPYPSRGPPRYAPQRNNTAPVPSRIAESDYESTYSAPPSQNYNYNQRRPEPRGYGYDAESQNNRYY</sequence>
<feature type="compositionally biased region" description="Polar residues" evidence="1">
    <location>
        <begin position="333"/>
        <end position="347"/>
    </location>
</feature>
<dbReference type="InterPro" id="IPR031606">
    <property type="entry name" value="Kch1/2"/>
</dbReference>
<reference evidence="4" key="1">
    <citation type="submission" date="2019-06" db="EMBL/GenBank/DDBJ databases">
        <authorList>
            <person name="Broberg M."/>
        </authorList>
    </citation>
    <scope>NUCLEOTIDE SEQUENCE [LARGE SCALE GENOMIC DNA]</scope>
</reference>
<name>A0A9N9ZBV8_9HYPO</name>
<keyword evidence="2" id="KW-0812">Transmembrane</keyword>
<dbReference type="GO" id="GO:0005886">
    <property type="term" value="C:plasma membrane"/>
    <property type="evidence" value="ECO:0007669"/>
    <property type="project" value="InterPro"/>
</dbReference>
<feature type="transmembrane region" description="Helical" evidence="2">
    <location>
        <begin position="227"/>
        <end position="250"/>
    </location>
</feature>
<dbReference type="Pfam" id="PF16944">
    <property type="entry name" value="KCH"/>
    <property type="match status" value="1"/>
</dbReference>
<evidence type="ECO:0000256" key="1">
    <source>
        <dbReference type="SAM" id="MobiDB-lite"/>
    </source>
</evidence>
<keyword evidence="2" id="KW-0472">Membrane</keyword>
<accession>A0A9N9ZBV8</accession>
<keyword evidence="2" id="KW-1133">Transmembrane helix</keyword>
<evidence type="ECO:0008006" key="5">
    <source>
        <dbReference type="Google" id="ProtNLM"/>
    </source>
</evidence>